<keyword evidence="4" id="KW-1185">Reference proteome</keyword>
<proteinExistence type="predicted"/>
<evidence type="ECO:0000313" key="3">
    <source>
        <dbReference type="EMBL" id="MFC6824892.1"/>
    </source>
</evidence>
<feature type="region of interest" description="Disordered" evidence="1">
    <location>
        <begin position="1"/>
        <end position="20"/>
    </location>
</feature>
<comment type="caution">
    <text evidence="3">The sequence shown here is derived from an EMBL/GenBank/DDBJ whole genome shotgun (WGS) entry which is preliminary data.</text>
</comment>
<dbReference type="Proteomes" id="UP001596408">
    <property type="component" value="Unassembled WGS sequence"/>
</dbReference>
<evidence type="ECO:0000313" key="4">
    <source>
        <dbReference type="Proteomes" id="UP001596408"/>
    </source>
</evidence>
<sequence length="108" mass="11836">MSRSSSVRDVGEPRYRPATPRQRNVLAVLRRATPPLSLDELAFGVAALEGATADGPLSEADRTALELSLHYDHLPQLDRAGVVAYDAANRVVTDRRRAMPVGGWETRK</sequence>
<name>A0ABD5TZF1_9EURY</name>
<dbReference type="InterPro" id="IPR055768">
    <property type="entry name" value="DUF7344"/>
</dbReference>
<organism evidence="3 4">
    <name type="scientific">Halopelagius fulvigenes</name>
    <dbReference type="NCBI Taxonomy" id="1198324"/>
    <lineage>
        <taxon>Archaea</taxon>
        <taxon>Methanobacteriati</taxon>
        <taxon>Methanobacteriota</taxon>
        <taxon>Stenosarchaea group</taxon>
        <taxon>Halobacteria</taxon>
        <taxon>Halobacteriales</taxon>
        <taxon>Haloferacaceae</taxon>
    </lineage>
</organism>
<evidence type="ECO:0000259" key="2">
    <source>
        <dbReference type="Pfam" id="PF24035"/>
    </source>
</evidence>
<accession>A0ABD5TZF1</accession>
<reference evidence="3 4" key="1">
    <citation type="journal article" date="2019" name="Int. J. Syst. Evol. Microbiol.">
        <title>The Global Catalogue of Microorganisms (GCM) 10K type strain sequencing project: providing services to taxonomists for standard genome sequencing and annotation.</title>
        <authorList>
            <consortium name="The Broad Institute Genomics Platform"/>
            <consortium name="The Broad Institute Genome Sequencing Center for Infectious Disease"/>
            <person name="Wu L."/>
            <person name="Ma J."/>
        </authorList>
    </citation>
    <scope>NUCLEOTIDE SEQUENCE [LARGE SCALE GENOMIC DNA]</scope>
    <source>
        <strain evidence="3 4">YIM 94188</strain>
    </source>
</reference>
<dbReference type="RefSeq" id="WP_379694415.1">
    <property type="nucleotide sequence ID" value="NZ_JBHSXH010000009.1"/>
</dbReference>
<protein>
    <recommendedName>
        <fullName evidence="2">DUF7344 domain-containing protein</fullName>
    </recommendedName>
</protein>
<feature type="domain" description="DUF7344" evidence="2">
    <location>
        <begin position="19"/>
        <end position="93"/>
    </location>
</feature>
<dbReference type="EMBL" id="JBHSXH010000009">
    <property type="protein sequence ID" value="MFC6824892.1"/>
    <property type="molecule type" value="Genomic_DNA"/>
</dbReference>
<gene>
    <name evidence="3" type="ORF">ACFQEV_07775</name>
</gene>
<dbReference type="AlphaFoldDB" id="A0ABD5TZF1"/>
<evidence type="ECO:0000256" key="1">
    <source>
        <dbReference type="SAM" id="MobiDB-lite"/>
    </source>
</evidence>
<dbReference type="Pfam" id="PF24035">
    <property type="entry name" value="DUF7344"/>
    <property type="match status" value="1"/>
</dbReference>